<feature type="region of interest" description="Disordered" evidence="26">
    <location>
        <begin position="952"/>
        <end position="994"/>
    </location>
</feature>
<keyword evidence="18" id="KW-0239">DNA-directed DNA polymerase</keyword>
<organism evidence="28 29">
    <name type="scientific">Ceratocystis lukuohia</name>
    <dbReference type="NCBI Taxonomy" id="2019550"/>
    <lineage>
        <taxon>Eukaryota</taxon>
        <taxon>Fungi</taxon>
        <taxon>Dikarya</taxon>
        <taxon>Ascomycota</taxon>
        <taxon>Pezizomycotina</taxon>
        <taxon>Sordariomycetes</taxon>
        <taxon>Hypocreomycetidae</taxon>
        <taxon>Microascales</taxon>
        <taxon>Ceratocystidaceae</taxon>
        <taxon>Ceratocystis</taxon>
    </lineage>
</organism>
<feature type="compositionally biased region" description="Low complexity" evidence="26">
    <location>
        <begin position="399"/>
        <end position="410"/>
    </location>
</feature>
<keyword evidence="13" id="KW-0067">ATP-binding</keyword>
<dbReference type="InterPro" id="IPR036397">
    <property type="entry name" value="RNaseH_sf"/>
</dbReference>
<sequence>MENLDFTDIEAVKAAIAAIEQVTDAEKKRADAEKTRADAEKERADAEKRRADAEKTRADAEKMRADAEKRRADAEKRRADAEIRRADAEKRRADAEKTRADAEKMRVSAEKTCADAEKQRAAAIDNQMAEHRDMMADASLHEYIYYFYAHGFQSFRMRPEGEPNTSTGPTFIPGRNCPRKLLPWDGFPELHQQEFTNLSKAFDNRLILPGLLSPVAMQGMAEVRFGGSQPSMFNSLIIELPVSKIANAWRRIVSEEGEGIQFCPNKAFIKNVSSQLWECDMKVSDGEAPGDGWLDFSRIGADLPDPMTVVSVFPSLDDKPAKHAANSPPDADEAWSIKAQSPERNIKPSATSVRMTNQSPNMKTLLVVNHKPAHVFTPELLRSAFENIVDSGSSIFIESSNPAASTSTSSDTEEKKSQDHPAGSKLVAEALVQTYHAMVTLGISYGYISTIQATVLLHINYKEPSELYFRLCIHQEDVSNIPSRTVEETSCVPHSQISSALENGIKNTPYYGSEKPPSDLSPGCVKGHGNADSDSSSLRNPDPHISPPDERSSGQHEHDPFKKHRAYVDLCHNSGTHRPPRLEYCSQQCLLGLVNGDYLDQSCPNVDLHCKDPAIKTTSTSIQEKHPISLSQLVAIVKAQLNTNLDSDCEVQHTKSGLFGILVKLTAHPYGYTFVGKGVVNFALPFIQHELKVYDRLRPVQGDIVPVCLGHVPMQQRLNVGFWPIRQMLLLSYAGEPVIQMDHDVISNLESKLLTLGVVHDNIWAPNVTHDVKSGRTMVIGFHRSHIMQRSPDSPLVECEDATVQTNKGGDASPEVHPYVRVSIKTSKAQALDPEHGSDELLNAAEDFDILWSSADSIPPIEFARRLTNIFGLFTYLKAPTDTKVIIALLGNKIGKRNPEWLNKVRSLFFEKKPEEWMTPSDMVRHINGNLGRPTYAVETRNTTPVAMATVNQDDKNKKKKKGNCPRHPKGVHDDEECREHPDNKKATEPSKAVTIGRSSGTALFTSVLSSIEGDPVHPDLWFVDSCASFHMTGNRSLLANFKPIERILIEGSGGMLYTLGVGSITINTRTSTGTKVLLTLEDVRHVQGLSKNLISTSQLWQNGGVHFDQRVPALKGPHSEEELAIVRPLGGVYHILGFAEVQPEPSALATTAQNRPQPIERSNTAPTKLSLWHRRLGHISPAYIQKAVSRAKGLDISDADVKSGDKCTPCWTANPAKQTYGTAPETRTQKLGDRIHADLIGPITPASSEGYRYVLLIIDDATRHVWTKFLVTKQTDSVAEHLLNLIKTRFDGRIRAFHVDGGTEFKSLLKTLEQQGTEVRITPPYSPSSNGLAERWNGIITERARAMIHDSNLPHSFWPFAYSVATYVTNRLPCKANDNMISPYEAVFGIQPSVGHLVAFGAAAYVYIPEEQRVKSQKMAPRIKNGIFVGYQGDTTYWIYLPGENKVISSRSVRFDENIRPSVSNRISPHTTQLGQGGTLSSSLIPSGSLPRPRNSPPITSERLAQTPSPPTPSAPLAQTPLPPLIPFAPLALTPSAPTPPVDPLGVTETPKNFNSILNDVNIIHKSQPTHPIRSHTVNRHPRIRRTAAQIAAGISVQAIREQRNLAHQSRQAAEAAAHAAQAAANAALTASNATEISIIANEQANRAAAEAQTSVDQAGETARFIDARAAEQLLAIERASRATQVDVTIEEPPSPPCPAVLPERIEHYSDETHGVVLRRSQRLAEQDQWRLEQQLISDTPESPLPDPMDMSNFAFALSTISSDPNTYRQAMKTDNSTLWQEACDQEMNVHLKIPTFSYRILPPGASALPSRWVLRTKDTPGQPLRFKARWVVCGNFQLASEFETFSAVTSADTLRTILAIATIHKWKIRQADVTTAFLHGKLDPSENIYVRLLDGYRKQTKDGDELVAKLQRALYGLRHAPRRWFESLENLLLSLGFFSLNSDPCAFISSGCIILVHVDDMLFLGPTTERLQEIYDRIHRVYPMKGLEQVSTYLGIQITSKPGETSLRQTKYIHDLLSRFDMLTPTSKARSVPMTSQVFSTISTSVGTPLDDPDTQRYQQIIGSLQWLSCMTRPDITFATSFLARYSNQPTESHMEAVKGIMRYLRATNLRGICYSESANQGLEAYTDVAFGDHLDRKSTSGYLFKLAGSPVSWRTVKQTIQAGSTADAEYIAATLATKQARFLRNLLDELPAREIANLQQPLVLHCDSTNAIANMNRPEITKRSLHIDAAYHFVHDEVQQGWIKPVHVSTQDMAADGLTKALDKVKHAEFT</sequence>
<keyword evidence="18" id="KW-0808">Transferase</keyword>
<dbReference type="PANTHER" id="PTHR42648">
    <property type="entry name" value="TRANSPOSASE, PUTATIVE-RELATED"/>
    <property type="match status" value="1"/>
</dbReference>
<dbReference type="SUPFAM" id="SSF56672">
    <property type="entry name" value="DNA/RNA polymerases"/>
    <property type="match status" value="1"/>
</dbReference>
<dbReference type="InterPro" id="IPR013103">
    <property type="entry name" value="RVT_2"/>
</dbReference>
<keyword evidence="8" id="KW-0479">Metal-binding</keyword>
<dbReference type="SUPFAM" id="SSF53098">
    <property type="entry name" value="Ribonuclease H-like"/>
    <property type="match status" value="1"/>
</dbReference>
<dbReference type="PANTHER" id="PTHR42648:SF11">
    <property type="entry name" value="TRANSPOSON TY4-P GAG-POL POLYPROTEIN"/>
    <property type="match status" value="1"/>
</dbReference>
<gene>
    <name evidence="28" type="ORF">HOO65_030615</name>
</gene>
<evidence type="ECO:0000256" key="3">
    <source>
        <dbReference type="ARBA" id="ARBA00022578"/>
    </source>
</evidence>
<feature type="compositionally biased region" description="Polar residues" evidence="26">
    <location>
        <begin position="1464"/>
        <end position="1475"/>
    </location>
</feature>
<keyword evidence="15" id="KW-0694">RNA-binding</keyword>
<keyword evidence="23" id="KW-0511">Multifunctional enzyme</keyword>
<feature type="domain" description="Integrase catalytic" evidence="27">
    <location>
        <begin position="1221"/>
        <end position="1392"/>
    </location>
</feature>
<keyword evidence="20" id="KW-0238">DNA-binding</keyword>
<name>A0ABR4MLN6_9PEZI</name>
<evidence type="ECO:0000256" key="6">
    <source>
        <dbReference type="ARBA" id="ARBA00022695"/>
    </source>
</evidence>
<keyword evidence="4" id="KW-1188">Viral release from host cell</keyword>
<evidence type="ECO:0000256" key="18">
    <source>
        <dbReference type="ARBA" id="ARBA00022932"/>
    </source>
</evidence>
<evidence type="ECO:0000256" key="24">
    <source>
        <dbReference type="ARBA" id="ARBA00048173"/>
    </source>
</evidence>
<feature type="compositionally biased region" description="Basic and acidic residues" evidence="26">
    <location>
        <begin position="547"/>
        <end position="559"/>
    </location>
</feature>
<keyword evidence="19" id="KW-0917">Virion maturation</keyword>
<feature type="region of interest" description="Disordered" evidence="26">
    <location>
        <begin position="318"/>
        <end position="355"/>
    </location>
</feature>
<evidence type="ECO:0000256" key="15">
    <source>
        <dbReference type="ARBA" id="ARBA00022884"/>
    </source>
</evidence>
<feature type="compositionally biased region" description="Polar residues" evidence="26">
    <location>
        <begin position="338"/>
        <end position="355"/>
    </location>
</feature>
<evidence type="ECO:0000256" key="5">
    <source>
        <dbReference type="ARBA" id="ARBA00022670"/>
    </source>
</evidence>
<feature type="compositionally biased region" description="Low complexity" evidence="26">
    <location>
        <begin position="1480"/>
        <end position="1494"/>
    </location>
</feature>
<feature type="region of interest" description="Disordered" evidence="26">
    <location>
        <begin position="399"/>
        <end position="422"/>
    </location>
</feature>
<evidence type="ECO:0000256" key="13">
    <source>
        <dbReference type="ARBA" id="ARBA00022840"/>
    </source>
</evidence>
<keyword evidence="21" id="KW-0496">Mitochondrion</keyword>
<dbReference type="GeneID" id="98117432"/>
<dbReference type="CDD" id="cd09272">
    <property type="entry name" value="RNase_HI_RT_Ty1"/>
    <property type="match status" value="1"/>
</dbReference>
<keyword evidence="17" id="KW-0695">RNA-directed DNA polymerase</keyword>
<dbReference type="Pfam" id="PF25597">
    <property type="entry name" value="SH3_retrovirus"/>
    <property type="match status" value="1"/>
</dbReference>
<dbReference type="Proteomes" id="UP001610728">
    <property type="component" value="Unassembled WGS sequence"/>
</dbReference>
<dbReference type="Pfam" id="PF07727">
    <property type="entry name" value="RVT_2"/>
    <property type="match status" value="1"/>
</dbReference>
<dbReference type="PROSITE" id="PS50994">
    <property type="entry name" value="INTEGRASE"/>
    <property type="match status" value="1"/>
</dbReference>
<feature type="region of interest" description="Disordered" evidence="26">
    <location>
        <begin position="1464"/>
        <end position="1549"/>
    </location>
</feature>
<proteinExistence type="predicted"/>
<comment type="caution">
    <text evidence="28">The sequence shown here is derived from an EMBL/GenBank/DDBJ whole genome shotgun (WGS) entry which is preliminary data.</text>
</comment>
<evidence type="ECO:0000256" key="8">
    <source>
        <dbReference type="ARBA" id="ARBA00022723"/>
    </source>
</evidence>
<evidence type="ECO:0000256" key="19">
    <source>
        <dbReference type="ARBA" id="ARBA00023113"/>
    </source>
</evidence>
<evidence type="ECO:0000256" key="4">
    <source>
        <dbReference type="ARBA" id="ARBA00022612"/>
    </source>
</evidence>
<keyword evidence="22" id="KW-0233">DNA recombination</keyword>
<keyword evidence="29" id="KW-1185">Reference proteome</keyword>
<evidence type="ECO:0000256" key="2">
    <source>
        <dbReference type="ARBA" id="ARBA00004173"/>
    </source>
</evidence>
<dbReference type="InterPro" id="IPR039537">
    <property type="entry name" value="Retrotran_Ty1/copia-like"/>
</dbReference>
<evidence type="ECO:0000256" key="26">
    <source>
        <dbReference type="SAM" id="MobiDB-lite"/>
    </source>
</evidence>
<keyword evidence="11" id="KW-0255">Endonuclease</keyword>
<evidence type="ECO:0000256" key="14">
    <source>
        <dbReference type="ARBA" id="ARBA00022842"/>
    </source>
</evidence>
<keyword evidence="3" id="KW-0815">Transposition</keyword>
<evidence type="ECO:0000256" key="25">
    <source>
        <dbReference type="ARBA" id="ARBA00049244"/>
    </source>
</evidence>
<reference evidence="28 29" key="1">
    <citation type="submission" date="2020-05" db="EMBL/GenBank/DDBJ databases">
        <title>Ceratocystis lukuohia genome.</title>
        <authorList>
            <person name="Harrington T.C."/>
            <person name="Kim K."/>
            <person name="Mayers C.G."/>
        </authorList>
    </citation>
    <scope>NUCLEOTIDE SEQUENCE [LARGE SCALE GENOMIC DNA]</scope>
    <source>
        <strain evidence="28 29">C4212</strain>
    </source>
</reference>
<keyword evidence="16" id="KW-0229">DNA integration</keyword>
<evidence type="ECO:0000313" key="29">
    <source>
        <dbReference type="Proteomes" id="UP001610728"/>
    </source>
</evidence>
<keyword evidence="14" id="KW-0460">Magnesium</keyword>
<accession>A0ABR4MLN6</accession>
<evidence type="ECO:0000256" key="17">
    <source>
        <dbReference type="ARBA" id="ARBA00022918"/>
    </source>
</evidence>
<comment type="function">
    <text evidence="1">The aspartyl protease (PR) mediates the proteolytic cleavages of the Gag and Gag-Pol polyproteins after assembly of the VLP.</text>
</comment>
<feature type="compositionally biased region" description="Basic and acidic residues" evidence="26">
    <location>
        <begin position="971"/>
        <end position="989"/>
    </location>
</feature>
<evidence type="ECO:0000256" key="11">
    <source>
        <dbReference type="ARBA" id="ARBA00022759"/>
    </source>
</evidence>
<dbReference type="InterPro" id="IPR012337">
    <property type="entry name" value="RNaseH-like_sf"/>
</dbReference>
<evidence type="ECO:0000313" key="28">
    <source>
        <dbReference type="EMBL" id="KAL2889114.1"/>
    </source>
</evidence>
<evidence type="ECO:0000256" key="1">
    <source>
        <dbReference type="ARBA" id="ARBA00002180"/>
    </source>
</evidence>
<dbReference type="CDD" id="cd06503">
    <property type="entry name" value="ATP-synt_Fo_b"/>
    <property type="match status" value="1"/>
</dbReference>
<keyword evidence="10" id="KW-0064">Aspartyl protease</keyword>
<dbReference type="InterPro" id="IPR001584">
    <property type="entry name" value="Integrase_cat-core"/>
</dbReference>
<evidence type="ECO:0000256" key="9">
    <source>
        <dbReference type="ARBA" id="ARBA00022741"/>
    </source>
</evidence>
<dbReference type="EMBL" id="JABSNW010000003">
    <property type="protein sequence ID" value="KAL2889114.1"/>
    <property type="molecule type" value="Genomic_DNA"/>
</dbReference>
<dbReference type="InterPro" id="IPR054722">
    <property type="entry name" value="PolX-like_BBD"/>
</dbReference>
<keyword evidence="9" id="KW-0547">Nucleotide-binding</keyword>
<dbReference type="Gene3D" id="3.30.420.10">
    <property type="entry name" value="Ribonuclease H-like superfamily/Ribonuclease H"/>
    <property type="match status" value="1"/>
</dbReference>
<dbReference type="InterPro" id="IPR043502">
    <property type="entry name" value="DNA/RNA_pol_sf"/>
</dbReference>
<comment type="catalytic activity">
    <reaction evidence="24">
        <text>DNA(n) + a 2'-deoxyribonucleoside 5'-triphosphate = DNA(n+1) + diphosphate</text>
        <dbReference type="Rhea" id="RHEA:22508"/>
        <dbReference type="Rhea" id="RHEA-COMP:17339"/>
        <dbReference type="Rhea" id="RHEA-COMP:17340"/>
        <dbReference type="ChEBI" id="CHEBI:33019"/>
        <dbReference type="ChEBI" id="CHEBI:61560"/>
        <dbReference type="ChEBI" id="CHEBI:173112"/>
        <dbReference type="EC" id="2.7.7.49"/>
    </reaction>
</comment>
<evidence type="ECO:0000256" key="22">
    <source>
        <dbReference type="ARBA" id="ARBA00023172"/>
    </source>
</evidence>
<feature type="region of interest" description="Disordered" evidence="26">
    <location>
        <begin position="21"/>
        <end position="113"/>
    </location>
</feature>
<dbReference type="Pfam" id="PF22936">
    <property type="entry name" value="Pol_BBD"/>
    <property type="match status" value="1"/>
</dbReference>
<feature type="compositionally biased region" description="Basic residues" evidence="26">
    <location>
        <begin position="958"/>
        <end position="970"/>
    </location>
</feature>
<dbReference type="Pfam" id="PF00665">
    <property type="entry name" value="rve"/>
    <property type="match status" value="1"/>
</dbReference>
<keyword evidence="5" id="KW-0645">Protease</keyword>
<keyword evidence="7" id="KW-0540">Nuclease</keyword>
<comment type="catalytic activity">
    <reaction evidence="25">
        <text>DNA(n) + a 2'-deoxyribonucleoside 5'-triphosphate = DNA(n+1) + diphosphate</text>
        <dbReference type="Rhea" id="RHEA:22508"/>
        <dbReference type="Rhea" id="RHEA-COMP:17339"/>
        <dbReference type="Rhea" id="RHEA-COMP:17340"/>
        <dbReference type="ChEBI" id="CHEBI:33019"/>
        <dbReference type="ChEBI" id="CHEBI:61560"/>
        <dbReference type="ChEBI" id="CHEBI:173112"/>
        <dbReference type="EC" id="2.7.7.7"/>
    </reaction>
</comment>
<evidence type="ECO:0000256" key="7">
    <source>
        <dbReference type="ARBA" id="ARBA00022722"/>
    </source>
</evidence>
<feature type="compositionally biased region" description="Basic and acidic residues" evidence="26">
    <location>
        <begin position="24"/>
        <end position="113"/>
    </location>
</feature>
<evidence type="ECO:0000256" key="16">
    <source>
        <dbReference type="ARBA" id="ARBA00022908"/>
    </source>
</evidence>
<evidence type="ECO:0000256" key="12">
    <source>
        <dbReference type="ARBA" id="ARBA00022801"/>
    </source>
</evidence>
<evidence type="ECO:0000256" key="10">
    <source>
        <dbReference type="ARBA" id="ARBA00022750"/>
    </source>
</evidence>
<keyword evidence="6" id="KW-0548">Nucleotidyltransferase</keyword>
<evidence type="ECO:0000259" key="27">
    <source>
        <dbReference type="PROSITE" id="PS50994"/>
    </source>
</evidence>
<dbReference type="InterPro" id="IPR057670">
    <property type="entry name" value="SH3_retrovirus"/>
</dbReference>
<dbReference type="RefSeq" id="XP_070860294.1">
    <property type="nucleotide sequence ID" value="XM_071001754.1"/>
</dbReference>
<feature type="region of interest" description="Disordered" evidence="26">
    <location>
        <begin position="507"/>
        <end position="559"/>
    </location>
</feature>
<evidence type="ECO:0000256" key="20">
    <source>
        <dbReference type="ARBA" id="ARBA00023125"/>
    </source>
</evidence>
<evidence type="ECO:0000256" key="21">
    <source>
        <dbReference type="ARBA" id="ARBA00023128"/>
    </source>
</evidence>
<protein>
    <submittedName>
        <fullName evidence="28">Retrovirus-related Pol polyprotein from transposon TNT 1-94</fullName>
    </submittedName>
</protein>
<keyword evidence="12" id="KW-0378">Hydrolase</keyword>
<evidence type="ECO:0000256" key="23">
    <source>
        <dbReference type="ARBA" id="ARBA00023268"/>
    </source>
</evidence>
<comment type="subcellular location">
    <subcellularLocation>
        <location evidence="2">Mitochondrion</location>
    </subcellularLocation>
</comment>